<proteinExistence type="predicted"/>
<organism evidence="1 2">
    <name type="scientific">Punica granatum</name>
    <name type="common">Pomegranate</name>
    <dbReference type="NCBI Taxonomy" id="22663"/>
    <lineage>
        <taxon>Eukaryota</taxon>
        <taxon>Viridiplantae</taxon>
        <taxon>Streptophyta</taxon>
        <taxon>Embryophyta</taxon>
        <taxon>Tracheophyta</taxon>
        <taxon>Spermatophyta</taxon>
        <taxon>Magnoliopsida</taxon>
        <taxon>eudicotyledons</taxon>
        <taxon>Gunneridae</taxon>
        <taxon>Pentapetalae</taxon>
        <taxon>rosids</taxon>
        <taxon>malvids</taxon>
        <taxon>Myrtales</taxon>
        <taxon>Lythraceae</taxon>
        <taxon>Punica</taxon>
    </lineage>
</organism>
<protein>
    <submittedName>
        <fullName evidence="1">Uncharacterized protein</fullName>
    </submittedName>
</protein>
<gene>
    <name evidence="1" type="ORF">CRG98_001877</name>
</gene>
<name>A0A2I0LAN4_PUNGR</name>
<dbReference type="EMBL" id="PGOL01000076">
    <property type="protein sequence ID" value="PKI77753.1"/>
    <property type="molecule type" value="Genomic_DNA"/>
</dbReference>
<dbReference type="Proteomes" id="UP000233551">
    <property type="component" value="Unassembled WGS sequence"/>
</dbReference>
<dbReference type="AlphaFoldDB" id="A0A2I0LAN4"/>
<sequence length="118" mass="13116">MARASGSHSLVGGIIMQSIGKRNGLVGVVQIRRGTCIGWRRVHVHKRGGDVLARRRMMRSVELVDVRAQSRGDMLGCSEGWVAGMNGLWSRHISPWRGEDCRWSTRKGGHNSPVVRKC</sequence>
<accession>A0A2I0LAN4</accession>
<comment type="caution">
    <text evidence="1">The sequence shown here is derived from an EMBL/GenBank/DDBJ whole genome shotgun (WGS) entry which is preliminary data.</text>
</comment>
<keyword evidence="2" id="KW-1185">Reference proteome</keyword>
<reference evidence="1 2" key="1">
    <citation type="submission" date="2017-11" db="EMBL/GenBank/DDBJ databases">
        <title>De-novo sequencing of pomegranate (Punica granatum L.) genome.</title>
        <authorList>
            <person name="Akparov Z."/>
            <person name="Amiraslanov A."/>
            <person name="Hajiyeva S."/>
            <person name="Abbasov M."/>
            <person name="Kaur K."/>
            <person name="Hamwieh A."/>
            <person name="Solovyev V."/>
            <person name="Salamov A."/>
            <person name="Braich B."/>
            <person name="Kosarev P."/>
            <person name="Mahmoud A."/>
            <person name="Hajiyev E."/>
            <person name="Babayeva S."/>
            <person name="Izzatullayeva V."/>
            <person name="Mammadov A."/>
            <person name="Mammadov A."/>
            <person name="Sharifova S."/>
            <person name="Ojaghi J."/>
            <person name="Eynullazada K."/>
            <person name="Bayramov B."/>
            <person name="Abdulazimova A."/>
            <person name="Shahmuradov I."/>
        </authorList>
    </citation>
    <scope>NUCLEOTIDE SEQUENCE [LARGE SCALE GENOMIC DNA]</scope>
    <source>
        <strain evidence="2">cv. AG2017</strain>
        <tissue evidence="1">Leaf</tissue>
    </source>
</reference>
<evidence type="ECO:0000313" key="2">
    <source>
        <dbReference type="Proteomes" id="UP000233551"/>
    </source>
</evidence>
<evidence type="ECO:0000313" key="1">
    <source>
        <dbReference type="EMBL" id="PKI77753.1"/>
    </source>
</evidence>